<evidence type="ECO:0000313" key="2">
    <source>
        <dbReference type="EMBL" id="EQD55752.1"/>
    </source>
</evidence>
<evidence type="ECO:0000256" key="1">
    <source>
        <dbReference type="SAM" id="MobiDB-lite"/>
    </source>
</evidence>
<reference evidence="2" key="1">
    <citation type="submission" date="2013-08" db="EMBL/GenBank/DDBJ databases">
        <authorList>
            <person name="Mendez C."/>
            <person name="Richter M."/>
            <person name="Ferrer M."/>
            <person name="Sanchez J."/>
        </authorList>
    </citation>
    <scope>NUCLEOTIDE SEQUENCE</scope>
</reference>
<name>T1AF13_9ZZZZ</name>
<gene>
    <name evidence="2" type="ORF">B1A_11823</name>
</gene>
<keyword evidence="2" id="KW-0238">DNA-binding</keyword>
<dbReference type="AlphaFoldDB" id="T1AF13"/>
<accession>T1AF13</accession>
<feature type="region of interest" description="Disordered" evidence="1">
    <location>
        <begin position="381"/>
        <end position="488"/>
    </location>
</feature>
<comment type="caution">
    <text evidence="2">The sequence shown here is derived from an EMBL/GenBank/DDBJ whole genome shotgun (WGS) entry which is preliminary data.</text>
</comment>
<dbReference type="InterPro" id="IPR049343">
    <property type="entry name" value="Transposase_29"/>
</dbReference>
<protein>
    <submittedName>
        <fullName evidence="2">Homeodomain-like insertion element (DNA transposition)</fullName>
    </submittedName>
</protein>
<reference evidence="2" key="2">
    <citation type="journal article" date="2014" name="ISME J.">
        <title>Microbial stratification in low pH oxic and suboxic macroscopic growths along an acid mine drainage.</title>
        <authorList>
            <person name="Mendez-Garcia C."/>
            <person name="Mesa V."/>
            <person name="Sprenger R.R."/>
            <person name="Richter M."/>
            <person name="Diez M.S."/>
            <person name="Solano J."/>
            <person name="Bargiela R."/>
            <person name="Golyshina O.V."/>
            <person name="Manteca A."/>
            <person name="Ramos J.L."/>
            <person name="Gallego J.R."/>
            <person name="Llorente I."/>
            <person name="Martins Dos Santos V.A."/>
            <person name="Jensen O.N."/>
            <person name="Pelaez A.I."/>
            <person name="Sanchez J."/>
            <person name="Ferrer M."/>
        </authorList>
    </citation>
    <scope>NUCLEOTIDE SEQUENCE</scope>
</reference>
<feature type="compositionally biased region" description="Low complexity" evidence="1">
    <location>
        <begin position="440"/>
        <end position="454"/>
    </location>
</feature>
<dbReference type="Pfam" id="PF21804">
    <property type="entry name" value="Transposase_29"/>
    <property type="match status" value="1"/>
</dbReference>
<feature type="compositionally biased region" description="Gly residues" evidence="1">
    <location>
        <begin position="411"/>
        <end position="423"/>
    </location>
</feature>
<dbReference type="GO" id="GO:0003677">
    <property type="term" value="F:DNA binding"/>
    <property type="evidence" value="ECO:0007669"/>
    <property type="project" value="UniProtKB-KW"/>
</dbReference>
<dbReference type="EMBL" id="AUZX01008497">
    <property type="protein sequence ID" value="EQD55752.1"/>
    <property type="molecule type" value="Genomic_DNA"/>
</dbReference>
<sequence length="488" mass="53533">SQIDSQAEMGNGATRTLQRVAAAMGEIGAAPAQFEAARDVPQGGVLLALPALLATGLLRFTNQIYSLPQGYYGIDSIFLLLALMALARIPSMEQLRYVAPGEWGNLLGLDRIPEVRTLRAKLEILCREAGRAARWQAALAREWIAGMSGADMVFYADGHVRVYHGDLTPLPRHYVTRERLCLRATTDYWVNAMDGQPFFYVNKEVDPGLIATLRQDLAPLLEKYAPVSPEMQARLDANPRQHRFTLVFDREGYSPEFFAEMQAKQIAVLTYHKYPGEDWPVEEFREMTVPLVSGEQVPMQLAERGTQLSQGLWVRQVRKLSESGKQTAILSTDFQADPTRLAASMFARWSQENFFRYMRQHYGLDRLVEYGTEPIPDTVRVVNPGLAPTGQPASQTQRPAPARPRHLRGPESGGGTIGRGGGPVSTKSGHAAGADRASGPADRATQRAAQADPAPSHPGAVAGKRTLSAAAPGTKTFSGHHPDDRLSR</sequence>
<proteinExistence type="predicted"/>
<keyword evidence="2" id="KW-0371">Homeobox</keyword>
<feature type="non-terminal residue" evidence="2">
    <location>
        <position position="1"/>
    </location>
</feature>
<organism evidence="2">
    <name type="scientific">mine drainage metagenome</name>
    <dbReference type="NCBI Taxonomy" id="410659"/>
    <lineage>
        <taxon>unclassified sequences</taxon>
        <taxon>metagenomes</taxon>
        <taxon>ecological metagenomes</taxon>
    </lineage>
</organism>